<dbReference type="InterPro" id="IPR016032">
    <property type="entry name" value="Sig_transdc_resp-reg_C-effctor"/>
</dbReference>
<dbReference type="InterPro" id="IPR036388">
    <property type="entry name" value="WH-like_DNA-bd_sf"/>
</dbReference>
<reference evidence="2 3" key="1">
    <citation type="submission" date="2011-06" db="EMBL/GenBank/DDBJ databases">
        <title>The draft genome of Thiorhodococcus drewsii AZ1.</title>
        <authorList>
            <consortium name="US DOE Joint Genome Institute (JGI-PGF)"/>
            <person name="Lucas S."/>
            <person name="Han J."/>
            <person name="Lapidus A."/>
            <person name="Cheng J.-F."/>
            <person name="Goodwin L."/>
            <person name="Pitluck S."/>
            <person name="Peters L."/>
            <person name="Land M.L."/>
            <person name="Hauser L."/>
            <person name="Vogl K."/>
            <person name="Liu Z."/>
            <person name="Imhoff J."/>
            <person name="Thiel V."/>
            <person name="Frigaard N.-U."/>
            <person name="Bryant D.A."/>
            <person name="Woyke T.J."/>
        </authorList>
    </citation>
    <scope>NUCLEOTIDE SEQUENCE [LARGE SCALE GENOMIC DNA]</scope>
    <source>
        <strain evidence="2 3">AZ1</strain>
    </source>
</reference>
<organism evidence="2 3">
    <name type="scientific">Thiorhodococcus drewsii AZ1</name>
    <dbReference type="NCBI Taxonomy" id="765913"/>
    <lineage>
        <taxon>Bacteria</taxon>
        <taxon>Pseudomonadati</taxon>
        <taxon>Pseudomonadota</taxon>
        <taxon>Gammaproteobacteria</taxon>
        <taxon>Chromatiales</taxon>
        <taxon>Chromatiaceae</taxon>
        <taxon>Thiorhodococcus</taxon>
    </lineage>
</organism>
<feature type="coiled-coil region" evidence="1">
    <location>
        <begin position="46"/>
        <end position="80"/>
    </location>
</feature>
<dbReference type="OrthoDB" id="9816469at2"/>
<proteinExistence type="predicted"/>
<dbReference type="RefSeq" id="WP_007041117.1">
    <property type="nucleotide sequence ID" value="NZ_AFWT01000016.1"/>
</dbReference>
<dbReference type="GO" id="GO:0003677">
    <property type="term" value="F:DNA binding"/>
    <property type="evidence" value="ECO:0007669"/>
    <property type="project" value="InterPro"/>
</dbReference>
<dbReference type="Gene3D" id="1.10.10.10">
    <property type="entry name" value="Winged helix-like DNA-binding domain superfamily/Winged helix DNA-binding domain"/>
    <property type="match status" value="1"/>
</dbReference>
<name>G2E2H2_9GAMM</name>
<keyword evidence="3" id="KW-1185">Reference proteome</keyword>
<dbReference type="EMBL" id="AFWT01000016">
    <property type="protein sequence ID" value="EGV30772.1"/>
    <property type="molecule type" value="Genomic_DNA"/>
</dbReference>
<accession>G2E2H2</accession>
<dbReference type="AlphaFoldDB" id="G2E2H2"/>
<evidence type="ECO:0000313" key="2">
    <source>
        <dbReference type="EMBL" id="EGV30772.1"/>
    </source>
</evidence>
<sequence length="156" mass="17746">MNNREKQAAFKARQREMGLTQVTEWVPVTARETFKGIATKLRNGEAVTSNHEVEALERELAEARALIEKQRREIAVLAEELAARPRAPDEPLPPNPDLEAEFQAWLKTEHPEPELSDRDRRIRDLYQQGTTKRAIGRELGISDGTVRKILGRLGND</sequence>
<dbReference type="Proteomes" id="UP000004200">
    <property type="component" value="Unassembled WGS sequence"/>
</dbReference>
<gene>
    <name evidence="2" type="ORF">ThidrDRAFT_2404</name>
</gene>
<comment type="caution">
    <text evidence="2">The sequence shown here is derived from an EMBL/GenBank/DDBJ whole genome shotgun (WGS) entry which is preliminary data.</text>
</comment>
<dbReference type="SUPFAM" id="SSF46894">
    <property type="entry name" value="C-terminal effector domain of the bipartite response regulators"/>
    <property type="match status" value="1"/>
</dbReference>
<evidence type="ECO:0000256" key="1">
    <source>
        <dbReference type="SAM" id="Coils"/>
    </source>
</evidence>
<protein>
    <submittedName>
        <fullName evidence="2">Uncharacterized protein</fullName>
    </submittedName>
</protein>
<keyword evidence="1" id="KW-0175">Coiled coil</keyword>
<evidence type="ECO:0000313" key="3">
    <source>
        <dbReference type="Proteomes" id="UP000004200"/>
    </source>
</evidence>
<dbReference type="GO" id="GO:0006355">
    <property type="term" value="P:regulation of DNA-templated transcription"/>
    <property type="evidence" value="ECO:0007669"/>
    <property type="project" value="InterPro"/>
</dbReference>